<comment type="caution">
    <text evidence="2">The sequence shown here is derived from an EMBL/GenBank/DDBJ whole genome shotgun (WGS) entry which is preliminary data.</text>
</comment>
<feature type="region of interest" description="Disordered" evidence="1">
    <location>
        <begin position="47"/>
        <end position="68"/>
    </location>
</feature>
<dbReference type="Proteomes" id="UP000287651">
    <property type="component" value="Unassembled WGS sequence"/>
</dbReference>
<evidence type="ECO:0000313" key="3">
    <source>
        <dbReference type="Proteomes" id="UP000287651"/>
    </source>
</evidence>
<evidence type="ECO:0000256" key="1">
    <source>
        <dbReference type="SAM" id="MobiDB-lite"/>
    </source>
</evidence>
<dbReference type="EMBL" id="AMZH03007470">
    <property type="protein sequence ID" value="RRT61258.1"/>
    <property type="molecule type" value="Genomic_DNA"/>
</dbReference>
<gene>
    <name evidence="2" type="ORF">B296_00042011</name>
</gene>
<protein>
    <submittedName>
        <fullName evidence="2">Uncharacterized protein</fullName>
    </submittedName>
</protein>
<dbReference type="AlphaFoldDB" id="A0A426ZB91"/>
<reference evidence="2 3" key="1">
    <citation type="journal article" date="2014" name="Agronomy (Basel)">
        <title>A Draft Genome Sequence for Ensete ventricosum, the Drought-Tolerant Tree Against Hunger.</title>
        <authorList>
            <person name="Harrison J."/>
            <person name="Moore K.A."/>
            <person name="Paszkiewicz K."/>
            <person name="Jones T."/>
            <person name="Grant M."/>
            <person name="Ambacheew D."/>
            <person name="Muzemil S."/>
            <person name="Studholme D.J."/>
        </authorList>
    </citation>
    <scope>NUCLEOTIDE SEQUENCE [LARGE SCALE GENOMIC DNA]</scope>
</reference>
<name>A0A426ZB91_ENSVE</name>
<organism evidence="2 3">
    <name type="scientific">Ensete ventricosum</name>
    <name type="common">Abyssinian banana</name>
    <name type="synonym">Musa ensete</name>
    <dbReference type="NCBI Taxonomy" id="4639"/>
    <lineage>
        <taxon>Eukaryota</taxon>
        <taxon>Viridiplantae</taxon>
        <taxon>Streptophyta</taxon>
        <taxon>Embryophyta</taxon>
        <taxon>Tracheophyta</taxon>
        <taxon>Spermatophyta</taxon>
        <taxon>Magnoliopsida</taxon>
        <taxon>Liliopsida</taxon>
        <taxon>Zingiberales</taxon>
        <taxon>Musaceae</taxon>
        <taxon>Ensete</taxon>
    </lineage>
</organism>
<accession>A0A426ZB91</accession>
<evidence type="ECO:0000313" key="2">
    <source>
        <dbReference type="EMBL" id="RRT61258.1"/>
    </source>
</evidence>
<sequence>MQHALYRPPWTRLLRRTQLRPKLRQKPSSHPKRFPHAYLTIASTVAASPAPKSTAVRPSPWLTTQRSP</sequence>
<proteinExistence type="predicted"/>